<organism evidence="2 3">
    <name type="scientific">Hypsibius exemplaris</name>
    <name type="common">Freshwater tardigrade</name>
    <dbReference type="NCBI Taxonomy" id="2072580"/>
    <lineage>
        <taxon>Eukaryota</taxon>
        <taxon>Metazoa</taxon>
        <taxon>Ecdysozoa</taxon>
        <taxon>Tardigrada</taxon>
        <taxon>Eutardigrada</taxon>
        <taxon>Parachela</taxon>
        <taxon>Hypsibioidea</taxon>
        <taxon>Hypsibiidae</taxon>
        <taxon>Hypsibius</taxon>
    </lineage>
</organism>
<protein>
    <submittedName>
        <fullName evidence="2">Uncharacterized protein</fullName>
    </submittedName>
</protein>
<dbReference type="Proteomes" id="UP000192578">
    <property type="component" value="Unassembled WGS sequence"/>
</dbReference>
<evidence type="ECO:0000256" key="1">
    <source>
        <dbReference type="ARBA" id="ARBA00022942"/>
    </source>
</evidence>
<dbReference type="GO" id="GO:0051603">
    <property type="term" value="P:proteolysis involved in protein catabolic process"/>
    <property type="evidence" value="ECO:0007669"/>
    <property type="project" value="InterPro"/>
</dbReference>
<reference evidence="3" key="1">
    <citation type="submission" date="2017-01" db="EMBL/GenBank/DDBJ databases">
        <title>Comparative genomics of anhydrobiosis in the tardigrade Hypsibius dujardini.</title>
        <authorList>
            <person name="Yoshida Y."/>
            <person name="Koutsovoulos G."/>
            <person name="Laetsch D."/>
            <person name="Stevens L."/>
            <person name="Kumar S."/>
            <person name="Horikawa D."/>
            <person name="Ishino K."/>
            <person name="Komine S."/>
            <person name="Tomita M."/>
            <person name="Blaxter M."/>
            <person name="Arakawa K."/>
        </authorList>
    </citation>
    <scope>NUCLEOTIDE SEQUENCE [LARGE SCALE GENOMIC DNA]</scope>
    <source>
        <strain evidence="3">Z151</strain>
    </source>
</reference>
<dbReference type="InterPro" id="IPR050115">
    <property type="entry name" value="Proteasome_alpha"/>
</dbReference>
<dbReference type="GO" id="GO:0005839">
    <property type="term" value="C:proteasome core complex"/>
    <property type="evidence" value="ECO:0007669"/>
    <property type="project" value="InterPro"/>
</dbReference>
<evidence type="ECO:0000313" key="3">
    <source>
        <dbReference type="Proteomes" id="UP000192578"/>
    </source>
</evidence>
<sequence>FRNHTTMTLPSGALRVGCIRSSMAMEAVKQGSAVVGMKNATHAVVAAVKRTPSELASYQKKFSPSMEHCGVGIAGLTADARKHQHKGPHLSKSTHQRTTMKCKGMFYRCSFPISSHILGETSGRISWSSVRGRILCVMPLRALRDYFGKRSGIEQQTYFRRRRREGHHFKSMTMKWFKNSSPGQPFRPAQSGFALDADLMEDDDTNRPPPPEPGVSVATAWISTDGRRLVTVLRVIWHSLLFR</sequence>
<accession>A0A9X6NI58</accession>
<dbReference type="AlphaFoldDB" id="A0A9X6NI58"/>
<comment type="caution">
    <text evidence="2">The sequence shown here is derived from an EMBL/GenBank/DDBJ whole genome shotgun (WGS) entry which is preliminary data.</text>
</comment>
<evidence type="ECO:0000313" key="2">
    <source>
        <dbReference type="EMBL" id="OWA54400.1"/>
    </source>
</evidence>
<dbReference type="PANTHER" id="PTHR11599">
    <property type="entry name" value="PROTEASOME SUBUNIT ALPHA/BETA"/>
    <property type="match status" value="1"/>
</dbReference>
<feature type="non-terminal residue" evidence="2">
    <location>
        <position position="1"/>
    </location>
</feature>
<keyword evidence="3" id="KW-1185">Reference proteome</keyword>
<dbReference type="InterPro" id="IPR001353">
    <property type="entry name" value="Proteasome_sua/b"/>
</dbReference>
<gene>
    <name evidence="2" type="ORF">BV898_18804</name>
</gene>
<dbReference type="Gene3D" id="3.60.20.10">
    <property type="entry name" value="Glutamine Phosphoribosylpyrophosphate, subunit 1, domain 1"/>
    <property type="match status" value="1"/>
</dbReference>
<keyword evidence="1" id="KW-0647">Proteasome</keyword>
<dbReference type="SUPFAM" id="SSF56235">
    <property type="entry name" value="N-terminal nucleophile aminohydrolases (Ntn hydrolases)"/>
    <property type="match status" value="1"/>
</dbReference>
<name>A0A9X6NI58_HYPEX</name>
<dbReference type="Pfam" id="PF00227">
    <property type="entry name" value="Proteasome"/>
    <property type="match status" value="1"/>
</dbReference>
<dbReference type="InterPro" id="IPR029055">
    <property type="entry name" value="Ntn_hydrolases_N"/>
</dbReference>
<proteinExistence type="predicted"/>
<dbReference type="OrthoDB" id="431557at2759"/>
<dbReference type="EMBL" id="MTYJ01000402">
    <property type="protein sequence ID" value="OWA54400.1"/>
    <property type="molecule type" value="Genomic_DNA"/>
</dbReference>